<keyword evidence="2" id="KW-1185">Reference proteome</keyword>
<reference evidence="2" key="1">
    <citation type="submission" date="2016-10" db="EMBL/GenBank/DDBJ databases">
        <authorList>
            <person name="Varghese N."/>
            <person name="Submissions S."/>
        </authorList>
    </citation>
    <scope>NUCLEOTIDE SEQUENCE [LARGE SCALE GENOMIC DNA]</scope>
    <source>
        <strain evidence="2">DSM 44654</strain>
    </source>
</reference>
<evidence type="ECO:0000313" key="2">
    <source>
        <dbReference type="Proteomes" id="UP000198878"/>
    </source>
</evidence>
<gene>
    <name evidence="1" type="ORF">SAMN05421837_106231</name>
</gene>
<dbReference type="EMBL" id="FNUJ01000006">
    <property type="protein sequence ID" value="SEF32434.1"/>
    <property type="molecule type" value="Genomic_DNA"/>
</dbReference>
<sequence>MAPARSPLSKTDPLLRPGFVPEDVAFGNRTQTFYRAPYPSEGPVEAIDRSGRRTWEYMYAHFVFCWTEGASTVHVSHGTLAGSKMTLWTDIRIVGRWSGTVLAEFGRSWVAKHLAKFVK</sequence>
<dbReference type="AlphaFoldDB" id="A0A1H5R304"/>
<evidence type="ECO:0000313" key="1">
    <source>
        <dbReference type="EMBL" id="SEF32434.1"/>
    </source>
</evidence>
<name>A0A1H5R304_9PSEU</name>
<proteinExistence type="predicted"/>
<dbReference type="Proteomes" id="UP000198878">
    <property type="component" value="Unassembled WGS sequence"/>
</dbReference>
<accession>A0A1H5R304</accession>
<protein>
    <submittedName>
        <fullName evidence="1">Uncharacterized protein</fullName>
    </submittedName>
</protein>
<organism evidence="1 2">
    <name type="scientific">Amycolatopsis pretoriensis</name>
    <dbReference type="NCBI Taxonomy" id="218821"/>
    <lineage>
        <taxon>Bacteria</taxon>
        <taxon>Bacillati</taxon>
        <taxon>Actinomycetota</taxon>
        <taxon>Actinomycetes</taxon>
        <taxon>Pseudonocardiales</taxon>
        <taxon>Pseudonocardiaceae</taxon>
        <taxon>Amycolatopsis</taxon>
    </lineage>
</organism>